<feature type="active site" description="Nucleophile; methyl group acceptor" evidence="9">
    <location>
        <position position="144"/>
    </location>
</feature>
<gene>
    <name evidence="12" type="ordered locus">SCATT_26920</name>
</gene>
<dbReference type="eggNOG" id="COG0350">
    <property type="taxonomic scope" value="Bacteria"/>
</dbReference>
<accession>F8K3E6</accession>
<dbReference type="STRING" id="1003195.SCATT_26920"/>
<comment type="function">
    <text evidence="9">Involved in the cellular defense against the biological effects of O6-methylguanine (O6-MeG) and O4-methylthymine (O4-MeT) in DNA. Repairs the methylated nucleobase in DNA by stoichiometrically transferring the methyl group to a cysteine residue in the enzyme. This is a suicide reaction: the enzyme is irreversibly inactivated.</text>
</comment>
<dbReference type="SUPFAM" id="SSF46767">
    <property type="entry name" value="Methylated DNA-protein cysteine methyltransferase, C-terminal domain"/>
    <property type="match status" value="1"/>
</dbReference>
<evidence type="ECO:0000256" key="6">
    <source>
        <dbReference type="ARBA" id="ARBA00022763"/>
    </source>
</evidence>
<dbReference type="PANTHER" id="PTHR10815">
    <property type="entry name" value="METHYLATED-DNA--PROTEIN-CYSTEINE METHYLTRANSFERASE"/>
    <property type="match status" value="1"/>
</dbReference>
<dbReference type="AlphaFoldDB" id="F8K3E6"/>
<dbReference type="HAMAP" id="MF_00772">
    <property type="entry name" value="OGT"/>
    <property type="match status" value="1"/>
</dbReference>
<feature type="domain" description="Methylguanine DNA methyltransferase ribonuclease-like" evidence="11">
    <location>
        <begin position="19"/>
        <end position="89"/>
    </location>
</feature>
<dbReference type="SUPFAM" id="SSF53155">
    <property type="entry name" value="Methylated DNA-protein cysteine methyltransferase domain"/>
    <property type="match status" value="1"/>
</dbReference>
<comment type="subcellular location">
    <subcellularLocation>
        <location evidence="9">Cytoplasm</location>
    </subcellularLocation>
</comment>
<dbReference type="Pfam" id="PF01035">
    <property type="entry name" value="DNA_binding_1"/>
    <property type="match status" value="1"/>
</dbReference>
<accession>G8X2E7</accession>
<dbReference type="InterPro" id="IPR036631">
    <property type="entry name" value="MGMT_N_sf"/>
</dbReference>
<dbReference type="InterPro" id="IPR014048">
    <property type="entry name" value="MethylDNA_cys_MeTrfase_DNA-bd"/>
</dbReference>
<evidence type="ECO:0000256" key="3">
    <source>
        <dbReference type="ARBA" id="ARBA00022490"/>
    </source>
</evidence>
<dbReference type="InterPro" id="IPR008332">
    <property type="entry name" value="MethylG_MeTrfase_N"/>
</dbReference>
<comment type="catalytic activity">
    <reaction evidence="8 9">
        <text>a 6-O-methyl-2'-deoxyguanosine in DNA + L-cysteinyl-[protein] = S-methyl-L-cysteinyl-[protein] + a 2'-deoxyguanosine in DNA</text>
        <dbReference type="Rhea" id="RHEA:24000"/>
        <dbReference type="Rhea" id="RHEA-COMP:10131"/>
        <dbReference type="Rhea" id="RHEA-COMP:10132"/>
        <dbReference type="Rhea" id="RHEA-COMP:11367"/>
        <dbReference type="Rhea" id="RHEA-COMP:11368"/>
        <dbReference type="ChEBI" id="CHEBI:29950"/>
        <dbReference type="ChEBI" id="CHEBI:82612"/>
        <dbReference type="ChEBI" id="CHEBI:85445"/>
        <dbReference type="ChEBI" id="CHEBI:85448"/>
        <dbReference type="EC" id="2.1.1.63"/>
    </reaction>
</comment>
<organism evidence="12 13">
    <name type="scientific">Streptantibioticus cattleyicolor (strain ATCC 35852 / DSM 46488 / JCM 4925 / NBRC 14057 / NRRL 8057)</name>
    <name type="common">Streptomyces cattleya</name>
    <dbReference type="NCBI Taxonomy" id="1003195"/>
    <lineage>
        <taxon>Bacteria</taxon>
        <taxon>Bacillati</taxon>
        <taxon>Actinomycetota</taxon>
        <taxon>Actinomycetes</taxon>
        <taxon>Kitasatosporales</taxon>
        <taxon>Streptomycetaceae</taxon>
        <taxon>Streptantibioticus</taxon>
    </lineage>
</organism>
<dbReference type="GO" id="GO:0005737">
    <property type="term" value="C:cytoplasm"/>
    <property type="evidence" value="ECO:0007669"/>
    <property type="project" value="UniProtKB-SubCell"/>
</dbReference>
<evidence type="ECO:0000256" key="1">
    <source>
        <dbReference type="ARBA" id="ARBA00001286"/>
    </source>
</evidence>
<dbReference type="InterPro" id="IPR036217">
    <property type="entry name" value="MethylDNA_cys_MeTrfase_DNAb"/>
</dbReference>
<keyword evidence="6 9" id="KW-0227">DNA damage</keyword>
<evidence type="ECO:0000313" key="12">
    <source>
        <dbReference type="EMBL" id="AEW95063.1"/>
    </source>
</evidence>
<dbReference type="EMBL" id="CP003219">
    <property type="protein sequence ID" value="AEW95063.1"/>
    <property type="molecule type" value="Genomic_DNA"/>
</dbReference>
<keyword evidence="13" id="KW-1185">Reference proteome</keyword>
<keyword evidence="5 9" id="KW-0808">Transferase</keyword>
<reference evidence="13" key="1">
    <citation type="submission" date="2011-12" db="EMBL/GenBank/DDBJ databases">
        <title>Complete genome sequence of Streptomyces cattleya strain DSM 46488.</title>
        <authorList>
            <person name="Ou H.-Y."/>
            <person name="Li P."/>
            <person name="Zhao C."/>
            <person name="O'Hagan D."/>
            <person name="Deng Z."/>
        </authorList>
    </citation>
    <scope>NUCLEOTIDE SEQUENCE [LARGE SCALE GENOMIC DNA]</scope>
    <source>
        <strain evidence="13">ATCC 35852 / DSM 46488 / JCM 4925 / NBRC 14057 / NRRL 8057</strain>
    </source>
</reference>
<keyword evidence="3 9" id="KW-0963">Cytoplasm</keyword>
<evidence type="ECO:0000256" key="2">
    <source>
        <dbReference type="ARBA" id="ARBA00008711"/>
    </source>
</evidence>
<keyword evidence="7 9" id="KW-0234">DNA repair</keyword>
<dbReference type="InterPro" id="IPR036388">
    <property type="entry name" value="WH-like_DNA-bd_sf"/>
</dbReference>
<dbReference type="OrthoDB" id="9802228at2"/>
<dbReference type="HOGENOM" id="CLU_000445_52_2_11"/>
<feature type="domain" description="Methylated-DNA-[protein]-cysteine S-methyltransferase DNA binding" evidence="10">
    <location>
        <begin position="93"/>
        <end position="172"/>
    </location>
</feature>
<dbReference type="Gene3D" id="1.10.10.10">
    <property type="entry name" value="Winged helix-like DNA-binding domain superfamily/Winged helix DNA-binding domain"/>
    <property type="match status" value="1"/>
</dbReference>
<dbReference type="Proteomes" id="UP000007842">
    <property type="component" value="Chromosome"/>
</dbReference>
<dbReference type="GO" id="GO:0003908">
    <property type="term" value="F:methylated-DNA-[protein]-cysteine S-methyltransferase activity"/>
    <property type="evidence" value="ECO:0007669"/>
    <property type="project" value="UniProtKB-UniRule"/>
</dbReference>
<proteinExistence type="inferred from homology"/>
<keyword evidence="4 9" id="KW-0489">Methyltransferase</keyword>
<evidence type="ECO:0000256" key="8">
    <source>
        <dbReference type="ARBA" id="ARBA00049348"/>
    </source>
</evidence>
<dbReference type="PROSITE" id="PS00374">
    <property type="entry name" value="MGMT"/>
    <property type="match status" value="1"/>
</dbReference>
<dbReference type="Gene3D" id="3.30.160.70">
    <property type="entry name" value="Methylated DNA-protein cysteine methyltransferase domain"/>
    <property type="match status" value="1"/>
</dbReference>
<evidence type="ECO:0000256" key="5">
    <source>
        <dbReference type="ARBA" id="ARBA00022679"/>
    </source>
</evidence>
<dbReference type="InterPro" id="IPR001497">
    <property type="entry name" value="MethylDNA_cys_MeTrfase_AS"/>
</dbReference>
<dbReference type="CDD" id="cd06445">
    <property type="entry name" value="ATase"/>
    <property type="match status" value="1"/>
</dbReference>
<dbReference type="RefSeq" id="WP_014143445.1">
    <property type="nucleotide sequence ID" value="NC_016111.1"/>
</dbReference>
<sequence>MNEVAFLVREFAEPLDGPVRYAVLESPVGPLLLTGDGRSVTGLYTSGQRYGPRIGADWVPDPGLLPPVRDQLAAYFAGELRRFDLPLAPCGTPWQRQVWQALTTVPYGRTTTYGALAVALGRPTAARAVGLANGRNPVSVVIPCHRVVGADGSLTGYAGGLARKRRLLELESGALPLG</sequence>
<comment type="similarity">
    <text evidence="2 9">Belongs to the MGMT family.</text>
</comment>
<evidence type="ECO:0000256" key="7">
    <source>
        <dbReference type="ARBA" id="ARBA00023204"/>
    </source>
</evidence>
<dbReference type="KEGG" id="scy:SCATT_26920"/>
<evidence type="ECO:0000259" key="10">
    <source>
        <dbReference type="Pfam" id="PF01035"/>
    </source>
</evidence>
<evidence type="ECO:0000313" key="13">
    <source>
        <dbReference type="Proteomes" id="UP000007842"/>
    </source>
</evidence>
<evidence type="ECO:0000256" key="9">
    <source>
        <dbReference type="HAMAP-Rule" id="MF_00772"/>
    </source>
</evidence>
<comment type="catalytic activity">
    <reaction evidence="1 9">
        <text>a 4-O-methyl-thymidine in DNA + L-cysteinyl-[protein] = a thymidine in DNA + S-methyl-L-cysteinyl-[protein]</text>
        <dbReference type="Rhea" id="RHEA:53428"/>
        <dbReference type="Rhea" id="RHEA-COMP:10131"/>
        <dbReference type="Rhea" id="RHEA-COMP:10132"/>
        <dbReference type="Rhea" id="RHEA-COMP:13555"/>
        <dbReference type="Rhea" id="RHEA-COMP:13556"/>
        <dbReference type="ChEBI" id="CHEBI:29950"/>
        <dbReference type="ChEBI" id="CHEBI:82612"/>
        <dbReference type="ChEBI" id="CHEBI:137386"/>
        <dbReference type="ChEBI" id="CHEBI:137387"/>
        <dbReference type="EC" id="2.1.1.63"/>
    </reaction>
</comment>
<protein>
    <recommendedName>
        <fullName evidence="9">Methylated-DNA--protein-cysteine methyltransferase</fullName>
        <ecNumber evidence="9">2.1.1.63</ecNumber>
    </recommendedName>
    <alternativeName>
        <fullName evidence="9">6-O-methylguanine-DNA methyltransferase</fullName>
        <shortName evidence="9">MGMT</shortName>
    </alternativeName>
    <alternativeName>
        <fullName evidence="9">O-6-methylguanine-DNA-alkyltransferase</fullName>
    </alternativeName>
</protein>
<dbReference type="InterPro" id="IPR023546">
    <property type="entry name" value="MGMT"/>
</dbReference>
<dbReference type="KEGG" id="sct:SCAT_2708"/>
<dbReference type="PANTHER" id="PTHR10815:SF5">
    <property type="entry name" value="METHYLATED-DNA--PROTEIN-CYSTEINE METHYLTRANSFERASE"/>
    <property type="match status" value="1"/>
</dbReference>
<dbReference type="Pfam" id="PF02870">
    <property type="entry name" value="Methyltransf_1N"/>
    <property type="match status" value="1"/>
</dbReference>
<evidence type="ECO:0000259" key="11">
    <source>
        <dbReference type="Pfam" id="PF02870"/>
    </source>
</evidence>
<dbReference type="GO" id="GO:0006307">
    <property type="term" value="P:DNA alkylation repair"/>
    <property type="evidence" value="ECO:0007669"/>
    <property type="project" value="UniProtKB-UniRule"/>
</dbReference>
<dbReference type="GO" id="GO:0032259">
    <property type="term" value="P:methylation"/>
    <property type="evidence" value="ECO:0007669"/>
    <property type="project" value="UniProtKB-KW"/>
</dbReference>
<name>F8K3E6_STREN</name>
<evidence type="ECO:0000256" key="4">
    <source>
        <dbReference type="ARBA" id="ARBA00022603"/>
    </source>
</evidence>
<comment type="miscellaneous">
    <text evidence="9">This enzyme catalyzes only one turnover and therefore is not strictly catalytic. According to one definition, an enzyme is a biocatalyst that acts repeatedly and over many reaction cycles.</text>
</comment>
<dbReference type="PATRIC" id="fig|1003195.11.peg.4200"/>
<dbReference type="FunFam" id="1.10.10.10:FF:000214">
    <property type="entry name" value="Methylated-DNA--protein-cysteine methyltransferase"/>
    <property type="match status" value="1"/>
</dbReference>
<dbReference type="NCBIfam" id="TIGR00589">
    <property type="entry name" value="ogt"/>
    <property type="match status" value="1"/>
</dbReference>
<dbReference type="EC" id="2.1.1.63" evidence="9"/>